<sequence length="85" mass="9225">MNCLSFRRQLLVDPQGRQADLQAHAAQCAPCARALKRALAFEASLKAALQMDYGDNDADDAHREGESDDRGDADPPESVYCVNGC</sequence>
<evidence type="ECO:0000313" key="2">
    <source>
        <dbReference type="EMBL" id="MBK1621700.1"/>
    </source>
</evidence>
<dbReference type="AlphaFoldDB" id="A0A9X0WDS1"/>
<evidence type="ECO:0000256" key="1">
    <source>
        <dbReference type="SAM" id="MobiDB-lite"/>
    </source>
</evidence>
<keyword evidence="3" id="KW-1185">Reference proteome</keyword>
<feature type="region of interest" description="Disordered" evidence="1">
    <location>
        <begin position="55"/>
        <end position="85"/>
    </location>
</feature>
<accession>A0A9X0WDS1</accession>
<evidence type="ECO:0008006" key="4">
    <source>
        <dbReference type="Google" id="ProtNLM"/>
    </source>
</evidence>
<organism evidence="2 3">
    <name type="scientific">Lamprobacter modestohalophilus</name>
    <dbReference type="NCBI Taxonomy" id="1064514"/>
    <lineage>
        <taxon>Bacteria</taxon>
        <taxon>Pseudomonadati</taxon>
        <taxon>Pseudomonadota</taxon>
        <taxon>Gammaproteobacteria</taxon>
        <taxon>Chromatiales</taxon>
        <taxon>Chromatiaceae</taxon>
        <taxon>Lamprobacter</taxon>
    </lineage>
</organism>
<dbReference type="EMBL" id="NRRY01000103">
    <property type="protein sequence ID" value="MBK1621700.1"/>
    <property type="molecule type" value="Genomic_DNA"/>
</dbReference>
<gene>
    <name evidence="2" type="ORF">CKO42_25590</name>
</gene>
<dbReference type="RefSeq" id="WP_200251770.1">
    <property type="nucleotide sequence ID" value="NZ_NRRY01000103.1"/>
</dbReference>
<reference evidence="2 3" key="1">
    <citation type="journal article" date="2020" name="Microorganisms">
        <title>Osmotic Adaptation and Compatible Solute Biosynthesis of Phototrophic Bacteria as Revealed from Genome Analyses.</title>
        <authorList>
            <person name="Imhoff J.F."/>
            <person name="Rahn T."/>
            <person name="Kunzel S."/>
            <person name="Keller A."/>
            <person name="Neulinger S.C."/>
        </authorList>
    </citation>
    <scope>NUCLEOTIDE SEQUENCE [LARGE SCALE GENOMIC DNA]</scope>
    <source>
        <strain evidence="2 3">DSM 25653</strain>
    </source>
</reference>
<proteinExistence type="predicted"/>
<feature type="compositionally biased region" description="Basic and acidic residues" evidence="1">
    <location>
        <begin position="59"/>
        <end position="73"/>
    </location>
</feature>
<protein>
    <recommendedName>
        <fullName evidence="4">Zinc-finger domain-containing protein</fullName>
    </recommendedName>
</protein>
<dbReference type="Proteomes" id="UP001138768">
    <property type="component" value="Unassembled WGS sequence"/>
</dbReference>
<evidence type="ECO:0000313" key="3">
    <source>
        <dbReference type="Proteomes" id="UP001138768"/>
    </source>
</evidence>
<comment type="caution">
    <text evidence="2">The sequence shown here is derived from an EMBL/GenBank/DDBJ whole genome shotgun (WGS) entry which is preliminary data.</text>
</comment>
<name>A0A9X0WDS1_9GAMM</name>